<reference evidence="1 2" key="1">
    <citation type="journal article" date="2016" name="Front. Microbiol.">
        <title>Genomic Resource of Rice Seed Associated Bacteria.</title>
        <authorList>
            <person name="Midha S."/>
            <person name="Bansal K."/>
            <person name="Sharma S."/>
            <person name="Kumar N."/>
            <person name="Patil P.P."/>
            <person name="Chaudhry V."/>
            <person name="Patil P.B."/>
        </authorList>
    </citation>
    <scope>NUCLEOTIDE SEQUENCE [LARGE SCALE GENOMIC DNA]</scope>
    <source>
        <strain evidence="1 2">NS184</strain>
    </source>
</reference>
<dbReference type="EMBL" id="LDQC01000023">
    <property type="protein sequence ID" value="KTR08986.1"/>
    <property type="molecule type" value="Genomic_DNA"/>
</dbReference>
<accession>A0A175S1K9</accession>
<dbReference type="PATRIC" id="fig|33881.3.peg.1062"/>
<evidence type="ECO:0000313" key="1">
    <source>
        <dbReference type="EMBL" id="KTR08986.1"/>
    </source>
</evidence>
<evidence type="ECO:0000313" key="2">
    <source>
        <dbReference type="Proteomes" id="UP000078252"/>
    </source>
</evidence>
<organism evidence="1 2">
    <name type="scientific">Curtobacterium luteum</name>
    <dbReference type="NCBI Taxonomy" id="33881"/>
    <lineage>
        <taxon>Bacteria</taxon>
        <taxon>Bacillati</taxon>
        <taxon>Actinomycetota</taxon>
        <taxon>Actinomycetes</taxon>
        <taxon>Micrococcales</taxon>
        <taxon>Microbacteriaceae</taxon>
        <taxon>Curtobacterium</taxon>
    </lineage>
</organism>
<dbReference type="OrthoDB" id="5023416at2"/>
<name>A0A175S1K9_9MICO</name>
<sequence length="109" mass="11473">MTMTETPDHPAIIRLRAELDAAWKSVCGLAGLADDRRGRVVAELRTAVPDVASRAALLAGTDAAVAEINRFADAEVVRADVLDAGSVVPSTVLWDDIVHTAAEAAVARR</sequence>
<comment type="caution">
    <text evidence="1">The sequence shown here is derived from an EMBL/GenBank/DDBJ whole genome shotgun (WGS) entry which is preliminary data.</text>
</comment>
<gene>
    <name evidence="1" type="ORF">NS184_03975</name>
</gene>
<proteinExistence type="predicted"/>
<dbReference type="STRING" id="33881.NS184_03975"/>
<dbReference type="Proteomes" id="UP000078252">
    <property type="component" value="Unassembled WGS sequence"/>
</dbReference>
<dbReference type="AlphaFoldDB" id="A0A175S1K9"/>
<dbReference type="RefSeq" id="WP_058724843.1">
    <property type="nucleotide sequence ID" value="NZ_LDQC01000023.1"/>
</dbReference>
<protein>
    <submittedName>
        <fullName evidence="1">Uncharacterized protein</fullName>
    </submittedName>
</protein>